<dbReference type="InterPro" id="IPR012156">
    <property type="entry name" value="Cold_shock_CspA"/>
</dbReference>
<dbReference type="RefSeq" id="WP_113866542.1">
    <property type="nucleotide sequence ID" value="NZ_AGJP01000001.1"/>
</dbReference>
<evidence type="ECO:0000256" key="1">
    <source>
        <dbReference type="ARBA" id="ARBA00004496"/>
    </source>
</evidence>
<dbReference type="InterPro" id="IPR050181">
    <property type="entry name" value="Cold_shock_domain"/>
</dbReference>
<organism evidence="5 6">
    <name type="scientific">Brenneria salicis ATCC 15712 = DSM 30166</name>
    <dbReference type="NCBI Taxonomy" id="714314"/>
    <lineage>
        <taxon>Bacteria</taxon>
        <taxon>Pseudomonadati</taxon>
        <taxon>Pseudomonadota</taxon>
        <taxon>Gammaproteobacteria</taxon>
        <taxon>Enterobacterales</taxon>
        <taxon>Pectobacteriaceae</taxon>
        <taxon>Brenneria</taxon>
    </lineage>
</organism>
<dbReference type="SMART" id="SM00357">
    <property type="entry name" value="CSP"/>
    <property type="match status" value="1"/>
</dbReference>
<keyword evidence="6" id="KW-1185">Reference proteome</keyword>
<dbReference type="InterPro" id="IPR011129">
    <property type="entry name" value="CSD"/>
</dbReference>
<comment type="subcellular location">
    <subcellularLocation>
        <location evidence="1 3">Cytoplasm</location>
    </subcellularLocation>
</comment>
<comment type="caution">
    <text evidence="5">The sequence shown here is derived from an EMBL/GenBank/DDBJ whole genome shotgun (WGS) entry which is preliminary data.</text>
</comment>
<accession>A0A366I5X7</accession>
<evidence type="ECO:0000256" key="3">
    <source>
        <dbReference type="RuleBase" id="RU000408"/>
    </source>
</evidence>
<dbReference type="InterPro" id="IPR012340">
    <property type="entry name" value="NA-bd_OB-fold"/>
</dbReference>
<dbReference type="InterPro" id="IPR002059">
    <property type="entry name" value="CSP_DNA-bd"/>
</dbReference>
<dbReference type="FunFam" id="2.40.50.140:FF:000006">
    <property type="entry name" value="Cold shock protein CspC"/>
    <property type="match status" value="1"/>
</dbReference>
<keyword evidence="2" id="KW-0963">Cytoplasm</keyword>
<sequence>MSNKKTGLVKWFDAGKGFGFITPTDGSKDVFVHFSAILGQGNDYKSLDEGQKVEFNVESGQKGPSAVNVSVIQ</sequence>
<dbReference type="PROSITE" id="PS00352">
    <property type="entry name" value="CSD_1"/>
    <property type="match status" value="1"/>
</dbReference>
<dbReference type="InterPro" id="IPR019844">
    <property type="entry name" value="CSD_CS"/>
</dbReference>
<evidence type="ECO:0000256" key="2">
    <source>
        <dbReference type="ARBA" id="ARBA00022490"/>
    </source>
</evidence>
<protein>
    <submittedName>
        <fullName evidence="5">Putative cold-shock DNA-binding protein</fullName>
    </submittedName>
</protein>
<dbReference type="PROSITE" id="PS51857">
    <property type="entry name" value="CSD_2"/>
    <property type="match status" value="1"/>
</dbReference>
<dbReference type="AlphaFoldDB" id="A0A366I5X7"/>
<dbReference type="SUPFAM" id="SSF50249">
    <property type="entry name" value="Nucleic acid-binding proteins"/>
    <property type="match status" value="1"/>
</dbReference>
<dbReference type="CDD" id="cd04458">
    <property type="entry name" value="CSP_CDS"/>
    <property type="match status" value="1"/>
</dbReference>
<dbReference type="GO" id="GO:0003677">
    <property type="term" value="F:DNA binding"/>
    <property type="evidence" value="ECO:0007669"/>
    <property type="project" value="UniProtKB-KW"/>
</dbReference>
<keyword evidence="5" id="KW-0238">DNA-binding</keyword>
<dbReference type="Gene3D" id="2.40.50.140">
    <property type="entry name" value="Nucleic acid-binding proteins"/>
    <property type="match status" value="1"/>
</dbReference>
<proteinExistence type="predicted"/>
<dbReference type="OrthoDB" id="9810590at2"/>
<dbReference type="EMBL" id="QNRY01000016">
    <property type="protein sequence ID" value="RBP62437.1"/>
    <property type="molecule type" value="Genomic_DNA"/>
</dbReference>
<dbReference type="Pfam" id="PF00313">
    <property type="entry name" value="CSD"/>
    <property type="match status" value="1"/>
</dbReference>
<name>A0A366I5X7_9GAMM</name>
<feature type="domain" description="CSD" evidence="4">
    <location>
        <begin position="4"/>
        <end position="71"/>
    </location>
</feature>
<evidence type="ECO:0000313" key="5">
    <source>
        <dbReference type="EMBL" id="RBP62437.1"/>
    </source>
</evidence>
<dbReference type="PRINTS" id="PR00050">
    <property type="entry name" value="COLDSHOCK"/>
</dbReference>
<reference evidence="5 6" key="1">
    <citation type="submission" date="2018-06" db="EMBL/GenBank/DDBJ databases">
        <title>Genomic Encyclopedia of Type Strains, Phase IV (KMG-IV): sequencing the most valuable type-strain genomes for metagenomic binning, comparative biology and taxonomic classification.</title>
        <authorList>
            <person name="Goeker M."/>
        </authorList>
    </citation>
    <scope>NUCLEOTIDE SEQUENCE [LARGE SCALE GENOMIC DNA]</scope>
    <source>
        <strain evidence="5 6">DSM 30166</strain>
    </source>
</reference>
<dbReference type="PANTHER" id="PTHR11544">
    <property type="entry name" value="COLD SHOCK DOMAIN CONTAINING PROTEINS"/>
    <property type="match status" value="1"/>
</dbReference>
<dbReference type="GO" id="GO:0005829">
    <property type="term" value="C:cytosol"/>
    <property type="evidence" value="ECO:0007669"/>
    <property type="project" value="UniProtKB-ARBA"/>
</dbReference>
<dbReference type="PIRSF" id="PIRSF002599">
    <property type="entry name" value="Cold_shock_A"/>
    <property type="match status" value="1"/>
</dbReference>
<dbReference type="Proteomes" id="UP000253046">
    <property type="component" value="Unassembled WGS sequence"/>
</dbReference>
<evidence type="ECO:0000259" key="4">
    <source>
        <dbReference type="PROSITE" id="PS51857"/>
    </source>
</evidence>
<evidence type="ECO:0000313" key="6">
    <source>
        <dbReference type="Proteomes" id="UP000253046"/>
    </source>
</evidence>
<gene>
    <name evidence="5" type="ORF">DES54_1166</name>
</gene>